<dbReference type="AlphaFoldDB" id="A0A7E4W3K1"/>
<evidence type="ECO:0000256" key="2">
    <source>
        <dbReference type="SAM" id="Phobius"/>
    </source>
</evidence>
<keyword evidence="2" id="KW-1133">Transmembrane helix</keyword>
<evidence type="ECO:0000313" key="4">
    <source>
        <dbReference type="WBParaSite" id="Pan_g570.t1"/>
    </source>
</evidence>
<keyword evidence="2" id="KW-0812">Transmembrane</keyword>
<feature type="region of interest" description="Disordered" evidence="1">
    <location>
        <begin position="325"/>
        <end position="369"/>
    </location>
</feature>
<dbReference type="WBParaSite" id="Pan_g570.t1">
    <property type="protein sequence ID" value="Pan_g570.t1"/>
    <property type="gene ID" value="Pan_g570"/>
</dbReference>
<feature type="transmembrane region" description="Helical" evidence="2">
    <location>
        <begin position="71"/>
        <end position="95"/>
    </location>
</feature>
<evidence type="ECO:0000256" key="1">
    <source>
        <dbReference type="SAM" id="MobiDB-lite"/>
    </source>
</evidence>
<protein>
    <submittedName>
        <fullName evidence="4">Plasma membrane fusion protein PRM1</fullName>
    </submittedName>
</protein>
<keyword evidence="3" id="KW-1185">Reference proteome</keyword>
<reference evidence="3" key="1">
    <citation type="journal article" date="2013" name="Genetics">
        <title>The draft genome and transcriptome of Panagrellus redivivus are shaped by the harsh demands of a free-living lifestyle.</title>
        <authorList>
            <person name="Srinivasan J."/>
            <person name="Dillman A.R."/>
            <person name="Macchietto M.G."/>
            <person name="Heikkinen L."/>
            <person name="Lakso M."/>
            <person name="Fracchia K.M."/>
            <person name="Antoshechkin I."/>
            <person name="Mortazavi A."/>
            <person name="Wong G."/>
            <person name="Sternberg P.W."/>
        </authorList>
    </citation>
    <scope>NUCLEOTIDE SEQUENCE [LARGE SCALE GENOMIC DNA]</scope>
    <source>
        <strain evidence="3">MT8872</strain>
    </source>
</reference>
<proteinExistence type="predicted"/>
<sequence length="369" mass="40211">MSVDQTIAELSGTLAQLSILVEHINGQIGGVTGRINMTLDNFDQSVAGIAGDASALTNQVGITVRQVPNSWVFYFLLITLIVVLILLGVLIIIHLATKIHAIYRICFTDTTNDSGLNTPISRYSETRLLQYENSLQRPAKSDRVHISLPIEPEPRRPLQTAFESGINPTFREGYPSVRTISNNNEGKLRQLHGTPALETMCTSFVHYGSPVKLAMPPNAADTVQRVASPLVVEPSVLGQLDQSDVKTVNRTESSDRSFRRSSRRLPTVECNSAGNVIVGRAASANAIESNTDDWVPINIGNETSPPPSAPSYSPIGQKVVLATDSFQNPPHQPYVRRPQPVGAMSHASTPNQDVPQAQPRYMMSKTEPV</sequence>
<evidence type="ECO:0000313" key="3">
    <source>
        <dbReference type="Proteomes" id="UP000492821"/>
    </source>
</evidence>
<dbReference type="Proteomes" id="UP000492821">
    <property type="component" value="Unassembled WGS sequence"/>
</dbReference>
<keyword evidence="2" id="KW-0472">Membrane</keyword>
<reference evidence="4" key="2">
    <citation type="submission" date="2020-10" db="UniProtKB">
        <authorList>
            <consortium name="WormBaseParasite"/>
        </authorList>
    </citation>
    <scope>IDENTIFICATION</scope>
</reference>
<accession>A0A7E4W3K1</accession>
<feature type="compositionally biased region" description="Polar residues" evidence="1">
    <location>
        <begin position="346"/>
        <end position="355"/>
    </location>
</feature>
<name>A0A7E4W3K1_PANRE</name>
<organism evidence="3 4">
    <name type="scientific">Panagrellus redivivus</name>
    <name type="common">Microworm</name>
    <dbReference type="NCBI Taxonomy" id="6233"/>
    <lineage>
        <taxon>Eukaryota</taxon>
        <taxon>Metazoa</taxon>
        <taxon>Ecdysozoa</taxon>
        <taxon>Nematoda</taxon>
        <taxon>Chromadorea</taxon>
        <taxon>Rhabditida</taxon>
        <taxon>Tylenchina</taxon>
        <taxon>Panagrolaimomorpha</taxon>
        <taxon>Panagrolaimoidea</taxon>
        <taxon>Panagrolaimidae</taxon>
        <taxon>Panagrellus</taxon>
    </lineage>
</organism>